<dbReference type="InterPro" id="IPR001584">
    <property type="entry name" value="Integrase_cat-core"/>
</dbReference>
<feature type="domain" description="Integrase catalytic" evidence="2">
    <location>
        <begin position="1"/>
        <end position="105"/>
    </location>
</feature>
<dbReference type="InterPro" id="IPR012337">
    <property type="entry name" value="RNaseH-like_sf"/>
</dbReference>
<dbReference type="InterPro" id="IPR057670">
    <property type="entry name" value="SH3_retrovirus"/>
</dbReference>
<evidence type="ECO:0000313" key="4">
    <source>
        <dbReference type="Proteomes" id="UP000288805"/>
    </source>
</evidence>
<dbReference type="GO" id="GO:0003676">
    <property type="term" value="F:nucleic acid binding"/>
    <property type="evidence" value="ECO:0007669"/>
    <property type="project" value="InterPro"/>
</dbReference>
<dbReference type="AlphaFoldDB" id="A0A438HG30"/>
<dbReference type="PANTHER" id="PTHR11439">
    <property type="entry name" value="GAG-POL-RELATED RETROTRANSPOSON"/>
    <property type="match status" value="1"/>
</dbReference>
<dbReference type="Pfam" id="PF25597">
    <property type="entry name" value="SH3_retrovirus"/>
    <property type="match status" value="1"/>
</dbReference>
<protein>
    <submittedName>
        <fullName evidence="3">Retrovirus-related Pol polyprotein from transposon RE1</fullName>
    </submittedName>
</protein>
<dbReference type="SUPFAM" id="SSF53098">
    <property type="entry name" value="Ribonuclease H-like"/>
    <property type="match status" value="1"/>
</dbReference>
<name>A0A438HG30_VITVI</name>
<evidence type="ECO:0000313" key="3">
    <source>
        <dbReference type="EMBL" id="RVW83404.1"/>
    </source>
</evidence>
<dbReference type="InterPro" id="IPR013103">
    <property type="entry name" value="RVT_2"/>
</dbReference>
<dbReference type="SUPFAM" id="SSF56672">
    <property type="entry name" value="DNA/RNA polymerases"/>
    <property type="match status" value="1"/>
</dbReference>
<comment type="caution">
    <text evidence="3">The sequence shown here is derived from an EMBL/GenBank/DDBJ whole genome shotgun (WGS) entry which is preliminary data.</text>
</comment>
<evidence type="ECO:0000259" key="2">
    <source>
        <dbReference type="PROSITE" id="PS50994"/>
    </source>
</evidence>
<dbReference type="InterPro" id="IPR036397">
    <property type="entry name" value="RNaseH_sf"/>
</dbReference>
<dbReference type="Proteomes" id="UP000288805">
    <property type="component" value="Unassembled WGS sequence"/>
</dbReference>
<accession>A0A438HG30</accession>
<dbReference type="Pfam" id="PF07727">
    <property type="entry name" value="RVT_2"/>
    <property type="match status" value="2"/>
</dbReference>
<sequence>MVKTQFGLTIKAVRSDNAPELNLSNLFTQLGVLHFFSCVETPQQNSVVERKHQHILNVARALYFQSNIPIGYWGDCVLTSVYLINQIPSPLLNNKTPFELLYHKSPSYSHLKSFGCLCYSSTLPSTRHKFSPRALPCVFLGYPFGYKGYKILDLETNRISISWNVIFQESVFPFKLSQNNNSVASDFFSEKVLPVVPVSTPSPSFDNSTSHPNSPDSSSNDISPHTTSHTTTRSSRLSQPPKYLSDYHCHLAFSTPYFDISNSTPYPLSDVISYNKLSPSFRAFSISISTITEPTTYVEAVVVPEWHHAMQVELQALESNNTWSLCTLPPGKTAIGCKWLYLVKYHADGSIERYKARLVAKGFTQQEDVDFFYTFSPVAKMVTVKVLLSLASIYNWHLTHLDVNNAFLHGDLSEEVFMHLPRGYHREGDPLLPSNTVCFQQSHSDYSLFIKTAGNDFIALLVYVDDIIVASNNKITADNLKNSLNKSFKLKDLGNLKYFLGLEVARSAKGILINQRKYALELLSETGYLGCKPAKTPMQPNMQLSQDDGELLTDPNMYRRLIGKLIYLTITRPDLTYLVNKLSQFLSQLRRPHLQAVYRILQYIKGSPGKVSRSSTEAEYQAMAHVTCELTWLIALLKDLGVPHTQPALLYCDNQAALHIAANPVFHERTKHIEIDCHIVREKIQTGMLKTLHVASQHQLVDILTKPLFPDQFNSLIDKMGMYNIYIPS</sequence>
<reference evidence="3 4" key="1">
    <citation type="journal article" date="2018" name="PLoS Genet.">
        <title>Population sequencing reveals clonal diversity and ancestral inbreeding in the grapevine cultivar Chardonnay.</title>
        <authorList>
            <person name="Roach M.J."/>
            <person name="Johnson D.L."/>
            <person name="Bohlmann J."/>
            <person name="van Vuuren H.J."/>
            <person name="Jones S.J."/>
            <person name="Pretorius I.S."/>
            <person name="Schmidt S.A."/>
            <person name="Borneman A.R."/>
        </authorList>
    </citation>
    <scope>NUCLEOTIDE SEQUENCE [LARGE SCALE GENOMIC DNA]</scope>
    <source>
        <strain evidence="4">cv. Chardonnay</strain>
        <tissue evidence="3">Leaf</tissue>
    </source>
</reference>
<dbReference type="EMBL" id="QGNW01000229">
    <property type="protein sequence ID" value="RVW83404.1"/>
    <property type="molecule type" value="Genomic_DNA"/>
</dbReference>
<dbReference type="CDD" id="cd09272">
    <property type="entry name" value="RNase_HI_RT_Ty1"/>
    <property type="match status" value="1"/>
</dbReference>
<proteinExistence type="predicted"/>
<evidence type="ECO:0000256" key="1">
    <source>
        <dbReference type="SAM" id="MobiDB-lite"/>
    </source>
</evidence>
<feature type="compositionally biased region" description="Low complexity" evidence="1">
    <location>
        <begin position="201"/>
        <end position="238"/>
    </location>
</feature>
<organism evidence="3 4">
    <name type="scientific">Vitis vinifera</name>
    <name type="common">Grape</name>
    <dbReference type="NCBI Taxonomy" id="29760"/>
    <lineage>
        <taxon>Eukaryota</taxon>
        <taxon>Viridiplantae</taxon>
        <taxon>Streptophyta</taxon>
        <taxon>Embryophyta</taxon>
        <taxon>Tracheophyta</taxon>
        <taxon>Spermatophyta</taxon>
        <taxon>Magnoliopsida</taxon>
        <taxon>eudicotyledons</taxon>
        <taxon>Gunneridae</taxon>
        <taxon>Pentapetalae</taxon>
        <taxon>rosids</taxon>
        <taxon>Vitales</taxon>
        <taxon>Vitaceae</taxon>
        <taxon>Viteae</taxon>
        <taxon>Vitis</taxon>
    </lineage>
</organism>
<gene>
    <name evidence="3" type="primary">RE1_3088</name>
    <name evidence="3" type="ORF">CK203_038933</name>
</gene>
<dbReference type="PANTHER" id="PTHR11439:SF470">
    <property type="entry name" value="CYSTEINE-RICH RLK (RECEPTOR-LIKE PROTEIN KINASE) 8"/>
    <property type="match status" value="1"/>
</dbReference>
<feature type="region of interest" description="Disordered" evidence="1">
    <location>
        <begin position="201"/>
        <end position="239"/>
    </location>
</feature>
<dbReference type="Gene3D" id="3.30.420.10">
    <property type="entry name" value="Ribonuclease H-like superfamily/Ribonuclease H"/>
    <property type="match status" value="1"/>
</dbReference>
<dbReference type="GO" id="GO:0015074">
    <property type="term" value="P:DNA integration"/>
    <property type="evidence" value="ECO:0007669"/>
    <property type="project" value="InterPro"/>
</dbReference>
<dbReference type="InterPro" id="IPR043502">
    <property type="entry name" value="DNA/RNA_pol_sf"/>
</dbReference>
<dbReference type="PROSITE" id="PS50994">
    <property type="entry name" value="INTEGRASE"/>
    <property type="match status" value="1"/>
</dbReference>